<evidence type="ECO:0000259" key="2">
    <source>
        <dbReference type="Pfam" id="PF12867"/>
    </source>
</evidence>
<organism evidence="3 4">
    <name type="scientific">Pseudonocardia yuanmonensis</name>
    <dbReference type="NCBI Taxonomy" id="1095914"/>
    <lineage>
        <taxon>Bacteria</taxon>
        <taxon>Bacillati</taxon>
        <taxon>Actinomycetota</taxon>
        <taxon>Actinomycetes</taxon>
        <taxon>Pseudonocardiales</taxon>
        <taxon>Pseudonocardiaceae</taxon>
        <taxon>Pseudonocardia</taxon>
    </lineage>
</organism>
<dbReference type="InterPro" id="IPR034660">
    <property type="entry name" value="DinB/YfiT-like"/>
</dbReference>
<evidence type="ECO:0000256" key="1">
    <source>
        <dbReference type="SAM" id="Phobius"/>
    </source>
</evidence>
<protein>
    <recommendedName>
        <fullName evidence="2">DinB-like domain-containing protein</fullName>
    </recommendedName>
</protein>
<dbReference type="InterPro" id="IPR024775">
    <property type="entry name" value="DinB-like"/>
</dbReference>
<feature type="domain" description="DinB-like" evidence="2">
    <location>
        <begin position="10"/>
        <end position="167"/>
    </location>
</feature>
<keyword evidence="1" id="KW-0812">Transmembrane</keyword>
<dbReference type="RefSeq" id="WP_345382900.1">
    <property type="nucleotide sequence ID" value="NZ_BAABIC010000017.1"/>
</dbReference>
<feature type="transmembrane region" description="Helical" evidence="1">
    <location>
        <begin position="43"/>
        <end position="64"/>
    </location>
</feature>
<dbReference type="SUPFAM" id="SSF109854">
    <property type="entry name" value="DinB/YfiT-like putative metalloenzymes"/>
    <property type="match status" value="1"/>
</dbReference>
<sequence length="183" mass="20929">MERQTLHDEMEAARLTFVRLAAGAGHAELRRRSSGTRWTNRQLLFHMVLGYLIIRALGNLVRLFSRLPRSASRRFAAVLNAATPLFDQINYVGSWAGGQALTPARMCRLLDRTVAALHRRLDVESERDLARGMHYPTRWDPFFHDFMTLAEVYHFPTQHFDFHRRQLTLGVASAPEQGPESGS</sequence>
<comment type="caution">
    <text evidence="3">The sequence shown here is derived from an EMBL/GenBank/DDBJ whole genome shotgun (WGS) entry which is preliminary data.</text>
</comment>
<name>A0ABP8X9Q2_9PSEU</name>
<accession>A0ABP8X9Q2</accession>
<evidence type="ECO:0000313" key="3">
    <source>
        <dbReference type="EMBL" id="GAA4702431.1"/>
    </source>
</evidence>
<gene>
    <name evidence="3" type="ORF">GCM10023215_47100</name>
</gene>
<keyword evidence="1" id="KW-1133">Transmembrane helix</keyword>
<evidence type="ECO:0000313" key="4">
    <source>
        <dbReference type="Proteomes" id="UP001500325"/>
    </source>
</evidence>
<dbReference type="Gene3D" id="1.20.120.450">
    <property type="entry name" value="dinb family like domain"/>
    <property type="match status" value="1"/>
</dbReference>
<proteinExistence type="predicted"/>
<keyword evidence="1" id="KW-0472">Membrane</keyword>
<dbReference type="Proteomes" id="UP001500325">
    <property type="component" value="Unassembled WGS sequence"/>
</dbReference>
<dbReference type="Pfam" id="PF12867">
    <property type="entry name" value="DinB_2"/>
    <property type="match status" value="1"/>
</dbReference>
<reference evidence="4" key="1">
    <citation type="journal article" date="2019" name="Int. J. Syst. Evol. Microbiol.">
        <title>The Global Catalogue of Microorganisms (GCM) 10K type strain sequencing project: providing services to taxonomists for standard genome sequencing and annotation.</title>
        <authorList>
            <consortium name="The Broad Institute Genomics Platform"/>
            <consortium name="The Broad Institute Genome Sequencing Center for Infectious Disease"/>
            <person name="Wu L."/>
            <person name="Ma J."/>
        </authorList>
    </citation>
    <scope>NUCLEOTIDE SEQUENCE [LARGE SCALE GENOMIC DNA]</scope>
    <source>
        <strain evidence="4">JCM 18055</strain>
    </source>
</reference>
<dbReference type="EMBL" id="BAABIC010000017">
    <property type="protein sequence ID" value="GAA4702431.1"/>
    <property type="molecule type" value="Genomic_DNA"/>
</dbReference>
<keyword evidence="4" id="KW-1185">Reference proteome</keyword>